<sequence length="219" mass="21992">MATSLLATGAVAQAATITIDNLDLRGTGLFGHDDATLSPGPGNATADPLDWVISYTNLDLDGDGSANDTVNFTVRASGGGASQRAWGQGIDTGFGNLNNVTISVVGLSGTTTDSGDAIVFDGFTEGTAGMGGNGVFTRNVDINGTTVNLATTGGGFQFVTASASFAPTATILFDNSGGDGASIVARAYDLQFSTVPVPEPSSVALLGLAGGFLAFRRRK</sequence>
<proteinExistence type="predicted"/>
<protein>
    <recommendedName>
        <fullName evidence="1">Ice-binding protein C-terminal domain-containing protein</fullName>
    </recommendedName>
</protein>
<comment type="caution">
    <text evidence="2">The sequence shown here is derived from an EMBL/GenBank/DDBJ whole genome shotgun (WGS) entry which is preliminary data.</text>
</comment>
<dbReference type="EMBL" id="BMXI01000007">
    <property type="protein sequence ID" value="GHC52505.1"/>
    <property type="molecule type" value="Genomic_DNA"/>
</dbReference>
<reference evidence="2" key="1">
    <citation type="journal article" date="2014" name="Int. J. Syst. Evol. Microbiol.">
        <title>Complete genome sequence of Corynebacterium casei LMG S-19264T (=DSM 44701T), isolated from a smear-ripened cheese.</title>
        <authorList>
            <consortium name="US DOE Joint Genome Institute (JGI-PGF)"/>
            <person name="Walter F."/>
            <person name="Albersmeier A."/>
            <person name="Kalinowski J."/>
            <person name="Ruckert C."/>
        </authorList>
    </citation>
    <scope>NUCLEOTIDE SEQUENCE</scope>
    <source>
        <strain evidence="2">KCTC 12988</strain>
    </source>
</reference>
<accession>A0A918TN69</accession>
<dbReference type="AlphaFoldDB" id="A0A918TN69"/>
<organism evidence="2 3">
    <name type="scientific">Roseibacillus persicicus</name>
    <dbReference type="NCBI Taxonomy" id="454148"/>
    <lineage>
        <taxon>Bacteria</taxon>
        <taxon>Pseudomonadati</taxon>
        <taxon>Verrucomicrobiota</taxon>
        <taxon>Verrucomicrobiia</taxon>
        <taxon>Verrucomicrobiales</taxon>
        <taxon>Verrucomicrobiaceae</taxon>
        <taxon>Roseibacillus</taxon>
    </lineage>
</organism>
<feature type="domain" description="Ice-binding protein C-terminal" evidence="1">
    <location>
        <begin position="196"/>
        <end position="218"/>
    </location>
</feature>
<dbReference type="Pfam" id="PF07589">
    <property type="entry name" value="PEP-CTERM"/>
    <property type="match status" value="1"/>
</dbReference>
<dbReference type="NCBIfam" id="TIGR02595">
    <property type="entry name" value="PEP_CTERM"/>
    <property type="match status" value="1"/>
</dbReference>
<evidence type="ECO:0000313" key="3">
    <source>
        <dbReference type="Proteomes" id="UP000644507"/>
    </source>
</evidence>
<dbReference type="InterPro" id="IPR013424">
    <property type="entry name" value="Ice-binding_C"/>
</dbReference>
<dbReference type="RefSeq" id="WP_189569658.1">
    <property type="nucleotide sequence ID" value="NZ_BMXI01000007.1"/>
</dbReference>
<evidence type="ECO:0000313" key="2">
    <source>
        <dbReference type="EMBL" id="GHC52505.1"/>
    </source>
</evidence>
<name>A0A918TN69_9BACT</name>
<evidence type="ECO:0000259" key="1">
    <source>
        <dbReference type="Pfam" id="PF07589"/>
    </source>
</evidence>
<dbReference type="Proteomes" id="UP000644507">
    <property type="component" value="Unassembled WGS sequence"/>
</dbReference>
<gene>
    <name evidence="2" type="ORF">GCM10007100_18510</name>
</gene>
<keyword evidence="3" id="KW-1185">Reference proteome</keyword>
<reference evidence="2" key="2">
    <citation type="submission" date="2020-09" db="EMBL/GenBank/DDBJ databases">
        <authorList>
            <person name="Sun Q."/>
            <person name="Kim S."/>
        </authorList>
    </citation>
    <scope>NUCLEOTIDE SEQUENCE</scope>
    <source>
        <strain evidence="2">KCTC 12988</strain>
    </source>
</reference>